<keyword evidence="3" id="KW-1185">Reference proteome</keyword>
<comment type="caution">
    <text evidence="2">The sequence shown here is derived from an EMBL/GenBank/DDBJ whole genome shotgun (WGS) entry which is preliminary data.</text>
</comment>
<dbReference type="RefSeq" id="WP_179774863.1">
    <property type="nucleotide sequence ID" value="NZ_JACCFK010000001.1"/>
</dbReference>
<evidence type="ECO:0000313" key="3">
    <source>
        <dbReference type="Proteomes" id="UP000549616"/>
    </source>
</evidence>
<feature type="transmembrane region" description="Helical" evidence="1">
    <location>
        <begin position="15"/>
        <end position="36"/>
    </location>
</feature>
<reference evidence="2 3" key="1">
    <citation type="submission" date="2020-07" db="EMBL/GenBank/DDBJ databases">
        <title>Sequencing the genomes of 1000 actinobacteria strains.</title>
        <authorList>
            <person name="Klenk H.-P."/>
        </authorList>
    </citation>
    <scope>NUCLEOTIDE SEQUENCE [LARGE SCALE GENOMIC DNA]</scope>
    <source>
        <strain evidence="2 3">DSM 104006</strain>
    </source>
</reference>
<dbReference type="Proteomes" id="UP000549616">
    <property type="component" value="Unassembled WGS sequence"/>
</dbReference>
<evidence type="ECO:0000256" key="1">
    <source>
        <dbReference type="SAM" id="Phobius"/>
    </source>
</evidence>
<evidence type="ECO:0000313" key="2">
    <source>
        <dbReference type="EMBL" id="NYI90906.1"/>
    </source>
</evidence>
<name>A0A853B8Z7_9PSEU</name>
<dbReference type="AlphaFoldDB" id="A0A853B8Z7"/>
<gene>
    <name evidence="2" type="ORF">HNR02_004229</name>
</gene>
<proteinExistence type="predicted"/>
<accession>A0A853B8Z7</accession>
<sequence>MTQPQTATPVRRWRVPVVALVAGLVIGGGAVGLTWLGSTPARSDVATACEIVGRTTTLDPATDYAQYLRWGAAAQLAKAAAEQDPSRQALADALDKPVLVVQSTFAADGPEFETALSEAKAACAAL</sequence>
<keyword evidence="1" id="KW-0812">Transmembrane</keyword>
<keyword evidence="1" id="KW-0472">Membrane</keyword>
<keyword evidence="1" id="KW-1133">Transmembrane helix</keyword>
<dbReference type="EMBL" id="JACCFK010000001">
    <property type="protein sequence ID" value="NYI90906.1"/>
    <property type="molecule type" value="Genomic_DNA"/>
</dbReference>
<organism evidence="2 3">
    <name type="scientific">Amycolatopsis endophytica</name>
    <dbReference type="NCBI Taxonomy" id="860233"/>
    <lineage>
        <taxon>Bacteria</taxon>
        <taxon>Bacillati</taxon>
        <taxon>Actinomycetota</taxon>
        <taxon>Actinomycetes</taxon>
        <taxon>Pseudonocardiales</taxon>
        <taxon>Pseudonocardiaceae</taxon>
        <taxon>Amycolatopsis</taxon>
    </lineage>
</organism>
<protein>
    <submittedName>
        <fullName evidence="2">Uncharacterized protein</fullName>
    </submittedName>
</protein>